<comment type="caution">
    <text evidence="2">The sequence shown here is derived from an EMBL/GenBank/DDBJ whole genome shotgun (WGS) entry which is preliminary data.</text>
</comment>
<feature type="signal peptide" evidence="1">
    <location>
        <begin position="1"/>
        <end position="20"/>
    </location>
</feature>
<organism evidence="2 3">
    <name type="scientific">Acidipila rosea</name>
    <dbReference type="NCBI Taxonomy" id="768535"/>
    <lineage>
        <taxon>Bacteria</taxon>
        <taxon>Pseudomonadati</taxon>
        <taxon>Acidobacteriota</taxon>
        <taxon>Terriglobia</taxon>
        <taxon>Terriglobales</taxon>
        <taxon>Acidobacteriaceae</taxon>
        <taxon>Acidipila</taxon>
    </lineage>
</organism>
<dbReference type="EMBL" id="SMGK01000002">
    <property type="protein sequence ID" value="TCK74061.1"/>
    <property type="molecule type" value="Genomic_DNA"/>
</dbReference>
<dbReference type="OrthoDB" id="10014802at2"/>
<evidence type="ECO:0000313" key="2">
    <source>
        <dbReference type="EMBL" id="TCK74061.1"/>
    </source>
</evidence>
<protein>
    <submittedName>
        <fullName evidence="2">Uncharacterized protein</fullName>
    </submittedName>
</protein>
<gene>
    <name evidence="2" type="ORF">C7378_1681</name>
</gene>
<keyword evidence="3" id="KW-1185">Reference proteome</keyword>
<keyword evidence="1" id="KW-0732">Signal</keyword>
<dbReference type="Proteomes" id="UP000295210">
    <property type="component" value="Unassembled WGS sequence"/>
</dbReference>
<sequence>MKFINAAFFLALTTSLTAQVAPPSPSPATRSLDLAAAQPTDLTHTNTAGCPVQILRASFAMPGRIMPVAAQPGAPGNLQLQYSNASGKDIRSIRIEADMLVKHSIYDLDATTVSVWCWPCVQGGCVPR</sequence>
<evidence type="ECO:0000256" key="1">
    <source>
        <dbReference type="SAM" id="SignalP"/>
    </source>
</evidence>
<proteinExistence type="predicted"/>
<evidence type="ECO:0000313" key="3">
    <source>
        <dbReference type="Proteomes" id="UP000295210"/>
    </source>
</evidence>
<reference evidence="2 3" key="1">
    <citation type="submission" date="2019-03" db="EMBL/GenBank/DDBJ databases">
        <title>Genomic Encyclopedia of Type Strains, Phase IV (KMG-IV): sequencing the most valuable type-strain genomes for metagenomic binning, comparative biology and taxonomic classification.</title>
        <authorList>
            <person name="Goeker M."/>
        </authorList>
    </citation>
    <scope>NUCLEOTIDE SEQUENCE [LARGE SCALE GENOMIC DNA]</scope>
    <source>
        <strain evidence="2 3">DSM 103428</strain>
    </source>
</reference>
<feature type="chain" id="PRO_5020368791" evidence="1">
    <location>
        <begin position="21"/>
        <end position="128"/>
    </location>
</feature>
<accession>A0A4V2PVK4</accession>
<dbReference type="AlphaFoldDB" id="A0A4V2PVK4"/>
<name>A0A4V2PVK4_9BACT</name>